<evidence type="ECO:0000256" key="1">
    <source>
        <dbReference type="SAM" id="Phobius"/>
    </source>
</evidence>
<gene>
    <name evidence="2" type="ORF">GCM10023230_05430</name>
</gene>
<feature type="transmembrane region" description="Helical" evidence="1">
    <location>
        <begin position="182"/>
        <end position="207"/>
    </location>
</feature>
<sequence>MALILPLFFGFLTALVGVAPPGIINMTAARISLQDGKSRAMMFTLGASIVVLVQTLVAVTFAQYIGGHKEVVVLLREIGFGIFAILTIYFIFIAKTPKVKLNDELQIKSKKSRFFLGMLISAINFFPIPYYVFASITLASYGYFTFDIPSGCSFVIGVVLGSFTVFYAYIAYFKKIESKAVYLLKNMNIIMGTITGVVSVLTLYNILKYYYKF</sequence>
<dbReference type="RefSeq" id="WP_264544275.1">
    <property type="nucleotide sequence ID" value="NZ_BAABIP010000007.1"/>
</dbReference>
<keyword evidence="1" id="KW-0812">Transmembrane</keyword>
<dbReference type="EMBL" id="BAABIP010000007">
    <property type="protein sequence ID" value="GAA4759755.1"/>
    <property type="molecule type" value="Genomic_DNA"/>
</dbReference>
<proteinExistence type="predicted"/>
<protein>
    <submittedName>
        <fullName evidence="2">Lysine transporter LysE</fullName>
    </submittedName>
</protein>
<evidence type="ECO:0000313" key="2">
    <source>
        <dbReference type="EMBL" id="GAA4759755.1"/>
    </source>
</evidence>
<feature type="transmembrane region" description="Helical" evidence="1">
    <location>
        <begin position="40"/>
        <end position="65"/>
    </location>
</feature>
<evidence type="ECO:0000313" key="3">
    <source>
        <dbReference type="Proteomes" id="UP001500141"/>
    </source>
</evidence>
<keyword evidence="3" id="KW-1185">Reference proteome</keyword>
<name>A0ABP8ZMW1_9FLAO</name>
<feature type="transmembrane region" description="Helical" evidence="1">
    <location>
        <begin position="71"/>
        <end position="93"/>
    </location>
</feature>
<keyword evidence="1" id="KW-1133">Transmembrane helix</keyword>
<comment type="caution">
    <text evidence="2">The sequence shown here is derived from an EMBL/GenBank/DDBJ whole genome shotgun (WGS) entry which is preliminary data.</text>
</comment>
<organism evidence="2 3">
    <name type="scientific">Flavobacterium hankyongi</name>
    <dbReference type="NCBI Taxonomy" id="1176532"/>
    <lineage>
        <taxon>Bacteria</taxon>
        <taxon>Pseudomonadati</taxon>
        <taxon>Bacteroidota</taxon>
        <taxon>Flavobacteriia</taxon>
        <taxon>Flavobacteriales</taxon>
        <taxon>Flavobacteriaceae</taxon>
        <taxon>Flavobacterium</taxon>
    </lineage>
</organism>
<dbReference type="Proteomes" id="UP001500141">
    <property type="component" value="Unassembled WGS sequence"/>
</dbReference>
<feature type="transmembrane region" description="Helical" evidence="1">
    <location>
        <begin position="148"/>
        <end position="170"/>
    </location>
</feature>
<keyword evidence="1" id="KW-0472">Membrane</keyword>
<reference evidence="3" key="1">
    <citation type="journal article" date="2019" name="Int. J. Syst. Evol. Microbiol.">
        <title>The Global Catalogue of Microorganisms (GCM) 10K type strain sequencing project: providing services to taxonomists for standard genome sequencing and annotation.</title>
        <authorList>
            <consortium name="The Broad Institute Genomics Platform"/>
            <consortium name="The Broad Institute Genome Sequencing Center for Infectious Disease"/>
            <person name="Wu L."/>
            <person name="Ma J."/>
        </authorList>
    </citation>
    <scope>NUCLEOTIDE SEQUENCE [LARGE SCALE GENOMIC DNA]</scope>
    <source>
        <strain evidence="3">JCM 18198</strain>
    </source>
</reference>
<feature type="transmembrane region" description="Helical" evidence="1">
    <location>
        <begin position="6"/>
        <end position="28"/>
    </location>
</feature>
<accession>A0ABP8ZMW1</accession>
<feature type="transmembrane region" description="Helical" evidence="1">
    <location>
        <begin position="114"/>
        <end position="136"/>
    </location>
</feature>